<dbReference type="InterPro" id="IPR025708">
    <property type="entry name" value="HSP15"/>
</dbReference>
<dbReference type="GO" id="GO:0043023">
    <property type="term" value="F:ribosomal large subunit binding"/>
    <property type="evidence" value="ECO:0007669"/>
    <property type="project" value="InterPro"/>
</dbReference>
<dbReference type="SMART" id="SM00363">
    <property type="entry name" value="S4"/>
    <property type="match status" value="1"/>
</dbReference>
<gene>
    <name evidence="7" type="ORF">FE785_00055</name>
</gene>
<dbReference type="PIRSF" id="PIRSF016821">
    <property type="entry name" value="HSP15"/>
    <property type="match status" value="1"/>
</dbReference>
<protein>
    <recommendedName>
        <fullName evidence="4">Heat shock protein 15</fullName>
    </recommendedName>
</protein>
<dbReference type="GO" id="GO:0003727">
    <property type="term" value="F:single-stranded RNA binding"/>
    <property type="evidence" value="ECO:0007669"/>
    <property type="project" value="InterPro"/>
</dbReference>
<keyword evidence="8" id="KW-1185">Reference proteome</keyword>
<evidence type="ECO:0000256" key="1">
    <source>
        <dbReference type="ARBA" id="ARBA00008396"/>
    </source>
</evidence>
<evidence type="ECO:0000256" key="4">
    <source>
        <dbReference type="PIRNR" id="PIRNR016821"/>
    </source>
</evidence>
<dbReference type="EMBL" id="CP040602">
    <property type="protein sequence ID" value="QCU89130.1"/>
    <property type="molecule type" value="Genomic_DNA"/>
</dbReference>
<dbReference type="InterPro" id="IPR036986">
    <property type="entry name" value="S4_RNA-bd_sf"/>
</dbReference>
<dbReference type="OrthoDB" id="9797176at2"/>
<name>A0A4P9K3W1_9GAMM</name>
<comment type="similarity">
    <text evidence="1 4">Belongs to the HSP15 family.</text>
</comment>
<dbReference type="PROSITE" id="PS50889">
    <property type="entry name" value="S4"/>
    <property type="match status" value="1"/>
</dbReference>
<dbReference type="GO" id="GO:0034605">
    <property type="term" value="P:cellular response to heat"/>
    <property type="evidence" value="ECO:0007669"/>
    <property type="project" value="InterPro"/>
</dbReference>
<evidence type="ECO:0000256" key="5">
    <source>
        <dbReference type="SAM" id="MobiDB-lite"/>
    </source>
</evidence>
<evidence type="ECO:0000313" key="8">
    <source>
        <dbReference type="Proteomes" id="UP000304864"/>
    </source>
</evidence>
<proteinExistence type="inferred from homology"/>
<organism evidence="7 8">
    <name type="scientific">Thiomicrorhabdus sediminis</name>
    <dbReference type="NCBI Taxonomy" id="2580412"/>
    <lineage>
        <taxon>Bacteria</taxon>
        <taxon>Pseudomonadati</taxon>
        <taxon>Pseudomonadota</taxon>
        <taxon>Gammaproteobacteria</taxon>
        <taxon>Thiotrichales</taxon>
        <taxon>Piscirickettsiaceae</taxon>
        <taxon>Thiomicrorhabdus</taxon>
    </lineage>
</organism>
<sequence length="123" mass="13948">MDKLRVDKWLWAARFFKTRGTALEAIKGGKVELNGFKPKPSKTVSEGDKLKITQAHRKVEVTVLVLSDKRGNAEAAQLLYQLDSEELNQKAPHPLKAVIGYREKGAGRPTKRDRRKIDNFDFS</sequence>
<keyword evidence="2 4" id="KW-0694">RNA-binding</keyword>
<dbReference type="SUPFAM" id="SSF55174">
    <property type="entry name" value="Alpha-L RNA-binding motif"/>
    <property type="match status" value="1"/>
</dbReference>
<dbReference type="KEGG" id="thig:FE785_00055"/>
<reference evidence="7 8" key="1">
    <citation type="submission" date="2019-05" db="EMBL/GenBank/DDBJ databases">
        <title>Thiomicrorhabdus sediminis sp. nov, a novel sulfur-oxidizing bacterium isolated from coastal sediment.</title>
        <authorList>
            <person name="Liu X."/>
        </authorList>
    </citation>
    <scope>NUCLEOTIDE SEQUENCE [LARGE SCALE GENOMIC DNA]</scope>
    <source>
        <strain evidence="7 8">G1</strain>
    </source>
</reference>
<evidence type="ECO:0000256" key="2">
    <source>
        <dbReference type="ARBA" id="ARBA00022884"/>
    </source>
</evidence>
<feature type="region of interest" description="Disordered" evidence="5">
    <location>
        <begin position="102"/>
        <end position="123"/>
    </location>
</feature>
<dbReference type="Pfam" id="PF01479">
    <property type="entry name" value="S4"/>
    <property type="match status" value="1"/>
</dbReference>
<evidence type="ECO:0000259" key="6">
    <source>
        <dbReference type="SMART" id="SM00363"/>
    </source>
</evidence>
<dbReference type="Proteomes" id="UP000304864">
    <property type="component" value="Chromosome"/>
</dbReference>
<dbReference type="CDD" id="cd00165">
    <property type="entry name" value="S4"/>
    <property type="match status" value="1"/>
</dbReference>
<evidence type="ECO:0000256" key="3">
    <source>
        <dbReference type="ARBA" id="ARBA00023125"/>
    </source>
</evidence>
<accession>A0A4P9K3W1</accession>
<dbReference type="Gene3D" id="3.10.290.10">
    <property type="entry name" value="RNA-binding S4 domain"/>
    <property type="match status" value="1"/>
</dbReference>
<dbReference type="RefSeq" id="WP_138563186.1">
    <property type="nucleotide sequence ID" value="NZ_CP040602.1"/>
</dbReference>
<dbReference type="GO" id="GO:0003677">
    <property type="term" value="F:DNA binding"/>
    <property type="evidence" value="ECO:0007669"/>
    <property type="project" value="UniProtKB-KW"/>
</dbReference>
<keyword evidence="3 4" id="KW-0238">DNA-binding</keyword>
<dbReference type="InterPro" id="IPR002942">
    <property type="entry name" value="S4_RNA-bd"/>
</dbReference>
<dbReference type="AlphaFoldDB" id="A0A4P9K3W1"/>
<evidence type="ECO:0000313" key="7">
    <source>
        <dbReference type="EMBL" id="QCU89130.1"/>
    </source>
</evidence>
<feature type="domain" description="RNA-binding S4" evidence="6">
    <location>
        <begin position="4"/>
        <end position="67"/>
    </location>
</feature>